<evidence type="ECO:0008006" key="4">
    <source>
        <dbReference type="Google" id="ProtNLM"/>
    </source>
</evidence>
<feature type="transmembrane region" description="Helical" evidence="1">
    <location>
        <begin position="12"/>
        <end position="29"/>
    </location>
</feature>
<reference evidence="2" key="1">
    <citation type="submission" date="2020-07" db="EMBL/GenBank/DDBJ databases">
        <title>Ethylene signaling mediates host invasion by parasitic plants.</title>
        <authorList>
            <person name="Yoshida S."/>
        </authorList>
    </citation>
    <scope>NUCLEOTIDE SEQUENCE</scope>
    <source>
        <strain evidence="2">Okayama</strain>
    </source>
</reference>
<dbReference type="PANTHER" id="PTHR45085:SF3">
    <property type="entry name" value="S-ADENOSYL-L-METHIONINE-DEPENDENT METHYLTRANSFERASES SUPERFAMILY PROTEIN"/>
    <property type="match status" value="1"/>
</dbReference>
<gene>
    <name evidence="2" type="ORF">PHJA_001522600</name>
</gene>
<proteinExistence type="predicted"/>
<evidence type="ECO:0000256" key="1">
    <source>
        <dbReference type="SAM" id="Phobius"/>
    </source>
</evidence>
<name>A0A830C6M5_9LAMI</name>
<protein>
    <recommendedName>
        <fullName evidence="4">Methyltransferase type 11 domain-containing protein</fullName>
    </recommendedName>
</protein>
<dbReference type="PANTHER" id="PTHR45085">
    <property type="entry name" value="F21J9.14"/>
    <property type="match status" value="1"/>
</dbReference>
<evidence type="ECO:0000313" key="2">
    <source>
        <dbReference type="EMBL" id="GFP93782.1"/>
    </source>
</evidence>
<dbReference type="EMBL" id="BMAC01000324">
    <property type="protein sequence ID" value="GFP93782.1"/>
    <property type="molecule type" value="Genomic_DNA"/>
</dbReference>
<keyword evidence="1" id="KW-0812">Transmembrane</keyword>
<keyword evidence="1" id="KW-1133">Transmembrane helix</keyword>
<accession>A0A830C6M5</accession>
<comment type="caution">
    <text evidence="2">The sequence shown here is derived from an EMBL/GenBank/DDBJ whole genome shotgun (WGS) entry which is preliminary data.</text>
</comment>
<dbReference type="Proteomes" id="UP000653305">
    <property type="component" value="Unassembled WGS sequence"/>
</dbReference>
<evidence type="ECO:0000313" key="3">
    <source>
        <dbReference type="Proteomes" id="UP000653305"/>
    </source>
</evidence>
<dbReference type="OrthoDB" id="682522at2759"/>
<organism evidence="2 3">
    <name type="scientific">Phtheirospermum japonicum</name>
    <dbReference type="NCBI Taxonomy" id="374723"/>
    <lineage>
        <taxon>Eukaryota</taxon>
        <taxon>Viridiplantae</taxon>
        <taxon>Streptophyta</taxon>
        <taxon>Embryophyta</taxon>
        <taxon>Tracheophyta</taxon>
        <taxon>Spermatophyta</taxon>
        <taxon>Magnoliopsida</taxon>
        <taxon>eudicotyledons</taxon>
        <taxon>Gunneridae</taxon>
        <taxon>Pentapetalae</taxon>
        <taxon>asterids</taxon>
        <taxon>lamiids</taxon>
        <taxon>Lamiales</taxon>
        <taxon>Orobanchaceae</taxon>
        <taxon>Orobanchaceae incertae sedis</taxon>
        <taxon>Phtheirospermum</taxon>
    </lineage>
</organism>
<keyword evidence="1" id="KW-0472">Membrane</keyword>
<dbReference type="SUPFAM" id="SSF53335">
    <property type="entry name" value="S-adenosyl-L-methionine-dependent methyltransferases"/>
    <property type="match status" value="1"/>
</dbReference>
<dbReference type="AlphaFoldDB" id="A0A830C6M5"/>
<keyword evidence="3" id="KW-1185">Reference proteome</keyword>
<sequence>MEKHIQIFLNRLSFASITIATLTLLLLYLQTPETCFDPSDPNPKPHTRFPRSTCDFAHRSYTSVDKRNRRLWSTNAWKNSVASYRSLLKTLQARNHVSNESRALVVSAGPGHAVQALQDLGVEDVTGVELVDSPPLVSRADPHNLPFFDGIFDLGLGLYLDRALFPGRYVGQIERTVRGGGVCVVTVEECGTDEVKEIVGLFKKSQFIDAKNVSLAGERRTRIVMRVEDKS</sequence>
<dbReference type="InterPro" id="IPR029063">
    <property type="entry name" value="SAM-dependent_MTases_sf"/>
</dbReference>